<dbReference type="PANTHER" id="PTHR30055:SF234">
    <property type="entry name" value="HTH-TYPE TRANSCRIPTIONAL REGULATOR BETI"/>
    <property type="match status" value="1"/>
</dbReference>
<sequence>MGEFGTMQIAGRKPRSDAQRNRERLVAAAKEILGQGGPEASLEAVARRAGLGIGTLYRHFATRESLFLAVYASEVAQATETATELESAGDGLEALRAWIHGMVGLVETKRGLIGALSVAMTEEARAQYSEVSAPLIVAMERLVARAQADGSVRADVTTQEIMSTVFALCYARQPDPGWKVQVLRIIDIFVDGLRPPMARGG</sequence>
<dbReference type="InterPro" id="IPR049445">
    <property type="entry name" value="TetR_SbtR-like_C"/>
</dbReference>
<evidence type="ECO:0000259" key="6">
    <source>
        <dbReference type="PROSITE" id="PS50977"/>
    </source>
</evidence>
<keyword evidence="8" id="KW-1185">Reference proteome</keyword>
<dbReference type="EMBL" id="CP000697">
    <property type="protein sequence ID" value="ABQ29736.1"/>
    <property type="molecule type" value="Genomic_DNA"/>
</dbReference>
<gene>
    <name evidence="7" type="ordered locus">Acry_0512</name>
</gene>
<dbReference type="SUPFAM" id="SSF46689">
    <property type="entry name" value="Homeodomain-like"/>
    <property type="match status" value="1"/>
</dbReference>
<keyword evidence="1" id="KW-0805">Transcription regulation</keyword>
<reference evidence="7 8" key="1">
    <citation type="submission" date="2007-05" db="EMBL/GenBank/DDBJ databases">
        <title>Complete sequence of chromosome of Acidiphilium cryptum JF-5.</title>
        <authorList>
            <consortium name="US DOE Joint Genome Institute"/>
            <person name="Copeland A."/>
            <person name="Lucas S."/>
            <person name="Lapidus A."/>
            <person name="Barry K."/>
            <person name="Detter J.C."/>
            <person name="Glavina del Rio T."/>
            <person name="Hammon N."/>
            <person name="Israni S."/>
            <person name="Dalin E."/>
            <person name="Tice H."/>
            <person name="Pitluck S."/>
            <person name="Sims D."/>
            <person name="Brettin T."/>
            <person name="Bruce D."/>
            <person name="Han C."/>
            <person name="Schmutz J."/>
            <person name="Larimer F."/>
            <person name="Land M."/>
            <person name="Hauser L."/>
            <person name="Kyrpides N."/>
            <person name="Kim E."/>
            <person name="Magnuson T."/>
            <person name="Richardson P."/>
        </authorList>
    </citation>
    <scope>NUCLEOTIDE SEQUENCE [LARGE SCALE GENOMIC DNA]</scope>
    <source>
        <strain evidence="7 8">JF-5</strain>
    </source>
</reference>
<feature type="region of interest" description="Disordered" evidence="5">
    <location>
        <begin position="1"/>
        <end position="21"/>
    </location>
</feature>
<dbReference type="Pfam" id="PF21597">
    <property type="entry name" value="TetR_C_43"/>
    <property type="match status" value="1"/>
</dbReference>
<dbReference type="Gene3D" id="1.10.357.10">
    <property type="entry name" value="Tetracycline Repressor, domain 2"/>
    <property type="match status" value="1"/>
</dbReference>
<dbReference type="InterPro" id="IPR036271">
    <property type="entry name" value="Tet_transcr_reg_TetR-rel_C_sf"/>
</dbReference>
<dbReference type="GO" id="GO:0003700">
    <property type="term" value="F:DNA-binding transcription factor activity"/>
    <property type="evidence" value="ECO:0007669"/>
    <property type="project" value="TreeGrafter"/>
</dbReference>
<keyword evidence="3" id="KW-0804">Transcription</keyword>
<evidence type="ECO:0000256" key="3">
    <source>
        <dbReference type="ARBA" id="ARBA00023163"/>
    </source>
</evidence>
<dbReference type="InterPro" id="IPR050109">
    <property type="entry name" value="HTH-type_TetR-like_transc_reg"/>
</dbReference>
<protein>
    <submittedName>
        <fullName evidence="7">Transcriptional regulator, TetR family</fullName>
    </submittedName>
</protein>
<dbReference type="InterPro" id="IPR009057">
    <property type="entry name" value="Homeodomain-like_sf"/>
</dbReference>
<name>A5FVV4_ACICJ</name>
<dbReference type="PANTHER" id="PTHR30055">
    <property type="entry name" value="HTH-TYPE TRANSCRIPTIONAL REGULATOR RUTR"/>
    <property type="match status" value="1"/>
</dbReference>
<dbReference type="eggNOG" id="COG1309">
    <property type="taxonomic scope" value="Bacteria"/>
</dbReference>
<accession>A5FVV4</accession>
<evidence type="ECO:0000256" key="4">
    <source>
        <dbReference type="PROSITE-ProRule" id="PRU00335"/>
    </source>
</evidence>
<evidence type="ECO:0000256" key="1">
    <source>
        <dbReference type="ARBA" id="ARBA00023015"/>
    </source>
</evidence>
<dbReference type="HOGENOM" id="CLU_069356_17_1_5"/>
<dbReference type="Proteomes" id="UP000000245">
    <property type="component" value="Chromosome"/>
</dbReference>
<organism evidence="7 8">
    <name type="scientific">Acidiphilium cryptum (strain JF-5)</name>
    <dbReference type="NCBI Taxonomy" id="349163"/>
    <lineage>
        <taxon>Bacteria</taxon>
        <taxon>Pseudomonadati</taxon>
        <taxon>Pseudomonadota</taxon>
        <taxon>Alphaproteobacteria</taxon>
        <taxon>Acetobacterales</taxon>
        <taxon>Acidocellaceae</taxon>
        <taxon>Acidiphilium</taxon>
    </lineage>
</organism>
<evidence type="ECO:0000256" key="5">
    <source>
        <dbReference type="SAM" id="MobiDB-lite"/>
    </source>
</evidence>
<dbReference type="AlphaFoldDB" id="A5FVV4"/>
<dbReference type="PRINTS" id="PR00455">
    <property type="entry name" value="HTHTETR"/>
</dbReference>
<feature type="domain" description="HTH tetR-type" evidence="6">
    <location>
        <begin position="19"/>
        <end position="78"/>
    </location>
</feature>
<proteinExistence type="predicted"/>
<dbReference type="PROSITE" id="PS50977">
    <property type="entry name" value="HTH_TETR_2"/>
    <property type="match status" value="1"/>
</dbReference>
<evidence type="ECO:0000256" key="2">
    <source>
        <dbReference type="ARBA" id="ARBA00023125"/>
    </source>
</evidence>
<feature type="DNA-binding region" description="H-T-H motif" evidence="4">
    <location>
        <begin position="41"/>
        <end position="60"/>
    </location>
</feature>
<dbReference type="SUPFAM" id="SSF48498">
    <property type="entry name" value="Tetracyclin repressor-like, C-terminal domain"/>
    <property type="match status" value="1"/>
</dbReference>
<evidence type="ECO:0000313" key="7">
    <source>
        <dbReference type="EMBL" id="ABQ29736.1"/>
    </source>
</evidence>
<keyword evidence="2 4" id="KW-0238">DNA-binding</keyword>
<dbReference type="STRING" id="349163.Acry_0512"/>
<dbReference type="GO" id="GO:0000976">
    <property type="term" value="F:transcription cis-regulatory region binding"/>
    <property type="evidence" value="ECO:0007669"/>
    <property type="project" value="TreeGrafter"/>
</dbReference>
<evidence type="ECO:0000313" key="8">
    <source>
        <dbReference type="Proteomes" id="UP000000245"/>
    </source>
</evidence>
<dbReference type="InterPro" id="IPR001647">
    <property type="entry name" value="HTH_TetR"/>
</dbReference>
<dbReference type="Pfam" id="PF00440">
    <property type="entry name" value="TetR_N"/>
    <property type="match status" value="1"/>
</dbReference>
<dbReference type="KEGG" id="acr:Acry_0512"/>